<gene>
    <name evidence="1" type="ORF">S101258_03257</name>
</gene>
<evidence type="ECO:0000313" key="2">
    <source>
        <dbReference type="Proteomes" id="UP000236990"/>
    </source>
</evidence>
<sequence>MTKSQRELLIRALEFYRDERQLDNLPQDEEFRYYDYDENGNVTYKSVDAIDANNMGKLLESFD</sequence>
<dbReference type="Proteomes" id="UP000236990">
    <property type="component" value="Unassembled WGS sequence"/>
</dbReference>
<dbReference type="AlphaFoldDB" id="A0A2S3U1A0"/>
<proteinExistence type="predicted"/>
<accession>A0A2S3U1A0</accession>
<protein>
    <submittedName>
        <fullName evidence="1">Uncharacterized protein</fullName>
    </submittedName>
</protein>
<organism evidence="1 2">
    <name type="scientific">Lactiplantibacillus plantarum subsp. plantarum</name>
    <dbReference type="NCBI Taxonomy" id="337330"/>
    <lineage>
        <taxon>Bacteria</taxon>
        <taxon>Bacillati</taxon>
        <taxon>Bacillota</taxon>
        <taxon>Bacilli</taxon>
        <taxon>Lactobacillales</taxon>
        <taxon>Lactobacillaceae</taxon>
        <taxon>Lactiplantibacillus</taxon>
    </lineage>
</organism>
<name>A0A2S3U1A0_LACPN</name>
<reference evidence="1 2" key="1">
    <citation type="submission" date="2017-06" db="EMBL/GenBank/DDBJ databases">
        <title>Genome sequence of Lactobacillus plantarum subsp. plantarum strain SRCM101258.</title>
        <authorList>
            <person name="Cho S.H."/>
        </authorList>
    </citation>
    <scope>NUCLEOTIDE SEQUENCE [LARGE SCALE GENOMIC DNA]</scope>
    <source>
        <strain evidence="1 2">SRCM101258</strain>
    </source>
</reference>
<comment type="caution">
    <text evidence="1">The sequence shown here is derived from an EMBL/GenBank/DDBJ whole genome shotgun (WGS) entry which is preliminary data.</text>
</comment>
<dbReference type="EMBL" id="NKCZ01000127">
    <property type="protein sequence ID" value="POD81848.1"/>
    <property type="molecule type" value="Genomic_DNA"/>
</dbReference>
<evidence type="ECO:0000313" key="1">
    <source>
        <dbReference type="EMBL" id="POD81848.1"/>
    </source>
</evidence>